<gene>
    <name evidence="1" type="ORF">HMPREF1866_00399</name>
</gene>
<comment type="caution">
    <text evidence="1">The sequence shown here is derived from an EMBL/GenBank/DDBJ whole genome shotgun (WGS) entry which is preliminary data.</text>
</comment>
<dbReference type="PANTHER" id="PTHR35861">
    <property type="match status" value="1"/>
</dbReference>
<evidence type="ECO:0000313" key="1">
    <source>
        <dbReference type="EMBL" id="KXB60618.1"/>
    </source>
</evidence>
<dbReference type="PATRIC" id="fig|467210.3.peg.394"/>
<proteinExistence type="predicted"/>
<dbReference type="EMBL" id="LSDA01000011">
    <property type="protein sequence ID" value="KXB60618.1"/>
    <property type="molecule type" value="Genomic_DNA"/>
</dbReference>
<evidence type="ECO:0000313" key="2">
    <source>
        <dbReference type="Proteomes" id="UP000070394"/>
    </source>
</evidence>
<dbReference type="Proteomes" id="UP000070394">
    <property type="component" value="Unassembled WGS sequence"/>
</dbReference>
<keyword evidence="2" id="KW-1185">Reference proteome</keyword>
<name>A0A133ZYU1_9FIRM</name>
<accession>A0A133ZYU1</accession>
<reference evidence="2" key="1">
    <citation type="submission" date="2016-01" db="EMBL/GenBank/DDBJ databases">
        <authorList>
            <person name="Mitreva M."/>
            <person name="Pepin K.H."/>
            <person name="Mihindukulasuriya K.A."/>
            <person name="Fulton R."/>
            <person name="Fronick C."/>
            <person name="O'Laughlin M."/>
            <person name="Miner T."/>
            <person name="Herter B."/>
            <person name="Rosa B.A."/>
            <person name="Cordes M."/>
            <person name="Tomlinson C."/>
            <person name="Wollam A."/>
            <person name="Palsikar V.B."/>
            <person name="Mardis E.R."/>
            <person name="Wilson R.K."/>
        </authorList>
    </citation>
    <scope>NUCLEOTIDE SEQUENCE [LARGE SCALE GENOMIC DNA]</scope>
    <source>
        <strain evidence="2">DNF00896</strain>
    </source>
</reference>
<sequence length="486" mass="52638">MTYYHGIRVEEQATSIIAPITSTAGLQVVVGTAPVNLAKDPYSVTNTPLIAYSFAEAVSKLGYSDDFKKYTLCQSMDASFRVFNVAPIIFINVLDPKKHKKDNPEGPINVVAKQAKIETVGVLLDTLVVKNGSAILKKDVDYIATFSEDGSVLISLIEGSAHASASSLTVKSTSIDPTAVRAKDVVGGYDAATDKETGIELIRQVYPKFGLVPGLLLAPGWSHIPEVGVVLGAKCTEINGVFSCECVIDVDCTSTGAKKYTDVGTWKKQHGYTNKHSVVLWPQIKVGTKQYAYSAIFAALVAYTDATNDDVPNLSPSNKLIGISGMVLDDGTEVVLDQDQAGALNGEGIVTAINVGGWRSWGNNTAAYPGITDPKDRWFCCRRFFSWWSNSFILTYFHKVDDPANYRLIESIVDSENIRGNSYVSQSKCAGAKIVFDEKDNQVTDILNGKIKFHQYLAPYVPAENIVNVLEFDPTMLSTALNGGGN</sequence>
<dbReference type="STRING" id="467210.HMPREF1866_00399"/>
<protein>
    <recommendedName>
        <fullName evidence="3">Phage tail sheath protein</fullName>
    </recommendedName>
</protein>
<dbReference type="AlphaFoldDB" id="A0A133ZYU1"/>
<dbReference type="OrthoDB" id="9767864at2"/>
<dbReference type="InterPro" id="IPR052042">
    <property type="entry name" value="Tail_sheath_structural"/>
</dbReference>
<dbReference type="RefSeq" id="WP_060930366.1">
    <property type="nucleotide sequence ID" value="NZ_KQ959775.1"/>
</dbReference>
<evidence type="ECO:0008006" key="3">
    <source>
        <dbReference type="Google" id="ProtNLM"/>
    </source>
</evidence>
<organism evidence="1 2">
    <name type="scientific">Lachnoanaerobaculum saburreum</name>
    <dbReference type="NCBI Taxonomy" id="467210"/>
    <lineage>
        <taxon>Bacteria</taxon>
        <taxon>Bacillati</taxon>
        <taxon>Bacillota</taxon>
        <taxon>Clostridia</taxon>
        <taxon>Lachnospirales</taxon>
        <taxon>Lachnospiraceae</taxon>
        <taxon>Lachnoanaerobaculum</taxon>
    </lineage>
</organism>
<dbReference type="PANTHER" id="PTHR35861:SF2">
    <property type="entry name" value="FELS-2 PROPHAGE PROTEIN"/>
    <property type="match status" value="1"/>
</dbReference>